<feature type="compositionally biased region" description="Low complexity" evidence="1">
    <location>
        <begin position="672"/>
        <end position="689"/>
    </location>
</feature>
<name>A0ABM1M0L3_NICVS</name>
<feature type="compositionally biased region" description="Basic residues" evidence="1">
    <location>
        <begin position="218"/>
        <end position="230"/>
    </location>
</feature>
<evidence type="ECO:0000259" key="2">
    <source>
        <dbReference type="PROSITE" id="PS50940"/>
    </source>
</evidence>
<dbReference type="SMART" id="SM00494">
    <property type="entry name" value="ChtBD2"/>
    <property type="match status" value="1"/>
</dbReference>
<dbReference type="PANTHER" id="PTHR22933:SF40">
    <property type="entry name" value="CUTICULAR PROTEIN ANALOGOUS TO PERITROPHINS 1-H"/>
    <property type="match status" value="1"/>
</dbReference>
<feature type="domain" description="Chitin-binding type-2" evidence="2">
    <location>
        <begin position="115"/>
        <end position="172"/>
    </location>
</feature>
<feature type="compositionally biased region" description="Basic residues" evidence="1">
    <location>
        <begin position="260"/>
        <end position="271"/>
    </location>
</feature>
<feature type="region of interest" description="Disordered" evidence="1">
    <location>
        <begin position="803"/>
        <end position="833"/>
    </location>
</feature>
<feature type="compositionally biased region" description="Basic and acidic residues" evidence="1">
    <location>
        <begin position="619"/>
        <end position="628"/>
    </location>
</feature>
<dbReference type="SUPFAM" id="SSF57625">
    <property type="entry name" value="Invertebrate chitin-binding proteins"/>
    <property type="match status" value="1"/>
</dbReference>
<accession>A0ABM1M0L3</accession>
<reference evidence="4" key="1">
    <citation type="submission" date="2025-08" db="UniProtKB">
        <authorList>
            <consortium name="RefSeq"/>
        </authorList>
    </citation>
    <scope>IDENTIFICATION</scope>
    <source>
        <tissue evidence="4">Whole Larva</tissue>
    </source>
</reference>
<evidence type="ECO:0000256" key="1">
    <source>
        <dbReference type="SAM" id="MobiDB-lite"/>
    </source>
</evidence>
<feature type="compositionally biased region" description="Basic and acidic residues" evidence="1">
    <location>
        <begin position="333"/>
        <end position="379"/>
    </location>
</feature>
<feature type="compositionally biased region" description="Basic and acidic residues" evidence="1">
    <location>
        <begin position="714"/>
        <end position="726"/>
    </location>
</feature>
<dbReference type="PANTHER" id="PTHR22933">
    <property type="entry name" value="FI18007P1-RELATED"/>
    <property type="match status" value="1"/>
</dbReference>
<dbReference type="Gene3D" id="2.170.140.10">
    <property type="entry name" value="Chitin binding domain"/>
    <property type="match status" value="1"/>
</dbReference>
<gene>
    <name evidence="4" type="primary">LOC108556486</name>
</gene>
<sequence>MLGMKIVSVESKYNFWLISGVLWLCLQDVSCARATSLIFKSTSTTTSTTTTTTAAPESVSEEVVASEAESTNSSKPLFTGIPQLDYVNDPNLPRELNGANLSEYPFFDRVPEEIDFKCDGLHDGFYASVEHKCQVYHHCLYGTRFDFLCANYTAFDQKTFICHFVSEVDCVNSPKFWHRNDALYKATTTTTIKPVTLYTHVPPQPPAILSGVAARRPLTNRRRKPLRRRRPQYDYYDEYEEDEEYDEPRYTATESSRSEGRRRKQRPRPRPRPVYEDEYEAEYEDDRYERRGSGRRGDEEKERRPYDRRNNQNRRNKDRRKYEDEYEEEAVDEDPRFDRSEERNNKRPKEERRTVERKKPEDRRTNEERKPADEEETRRPRPRKGNRRPIEDDYEDRDRRPSKKNDDKPKEEPLTDKPLVKPSGSVYDRPRSAPRIRPPVPKNEANKYSFKSSTLKSTPKPLDEEYYDEYEEIEPPKRNRHKLDSAPAGSDSRKTQKETRKPLASRQRGGSSTRKPVEDDYEYEDERPLRNKPKNDERRVGQGSRKRPAVEEYDDYEDAPPPRHKDRKNENRRSTSTTTSTEAPKEEPSKPFRVVKRPFLPSRGGNPYAARGLQALGGKSEDIKEIQRPVESQKYQEEEEVEPEVYRSNNKSREQNGSRPRDYSNDDEKQTQKSSPVSSKVSNRNNKNTTPIEDEDEDYRPVSNRPISQFRYKPNKELERTTAKPKVEKNPLDINENEYDVTLNDALNPTLPNLPVRSFPTGFSAASDYTYNTFHRPKYVADATINQASSEFNYRYKQPAQSSNAQYSSSSSSSVVAPQQNYQNQNFRPSPRVTQAQTQAFYSTF</sequence>
<feature type="compositionally biased region" description="Basic and acidic residues" evidence="1">
    <location>
        <begin position="526"/>
        <end position="540"/>
    </location>
</feature>
<feature type="compositionally biased region" description="Basic and acidic residues" evidence="1">
    <location>
        <begin position="651"/>
        <end position="671"/>
    </location>
</feature>
<feature type="compositionally biased region" description="Polar residues" evidence="1">
    <location>
        <begin position="822"/>
        <end position="833"/>
    </location>
</feature>
<feature type="region of interest" description="Disordered" evidence="1">
    <location>
        <begin position="47"/>
        <end position="74"/>
    </location>
</feature>
<feature type="compositionally biased region" description="Low complexity" evidence="1">
    <location>
        <begin position="803"/>
        <end position="821"/>
    </location>
</feature>
<feature type="compositionally biased region" description="Basic and acidic residues" evidence="1">
    <location>
        <begin position="560"/>
        <end position="573"/>
    </location>
</feature>
<feature type="region of interest" description="Disordered" evidence="1">
    <location>
        <begin position="206"/>
        <end position="726"/>
    </location>
</feature>
<evidence type="ECO:0000313" key="3">
    <source>
        <dbReference type="Proteomes" id="UP000695000"/>
    </source>
</evidence>
<dbReference type="Pfam" id="PF01607">
    <property type="entry name" value="CBM_14"/>
    <property type="match status" value="1"/>
</dbReference>
<dbReference type="InterPro" id="IPR002557">
    <property type="entry name" value="Chitin-bd_dom"/>
</dbReference>
<dbReference type="Proteomes" id="UP000695000">
    <property type="component" value="Unplaced"/>
</dbReference>
<feature type="compositionally biased region" description="Basic and acidic residues" evidence="1">
    <location>
        <begin position="388"/>
        <end position="419"/>
    </location>
</feature>
<feature type="compositionally biased region" description="Acidic residues" evidence="1">
    <location>
        <begin position="464"/>
        <end position="473"/>
    </location>
</feature>
<dbReference type="GeneID" id="108556486"/>
<feature type="compositionally biased region" description="Acidic residues" evidence="1">
    <location>
        <begin position="276"/>
        <end position="286"/>
    </location>
</feature>
<dbReference type="RefSeq" id="XP_017768113.1">
    <property type="nucleotide sequence ID" value="XM_017912624.1"/>
</dbReference>
<feature type="compositionally biased region" description="Basic and acidic residues" evidence="1">
    <location>
        <begin position="491"/>
        <end position="501"/>
    </location>
</feature>
<proteinExistence type="predicted"/>
<dbReference type="PROSITE" id="PS50940">
    <property type="entry name" value="CHIT_BIND_II"/>
    <property type="match status" value="1"/>
</dbReference>
<keyword evidence="3" id="KW-1185">Reference proteome</keyword>
<organism evidence="3 4">
    <name type="scientific">Nicrophorus vespilloides</name>
    <name type="common">Boreal carrion beetle</name>
    <dbReference type="NCBI Taxonomy" id="110193"/>
    <lineage>
        <taxon>Eukaryota</taxon>
        <taxon>Metazoa</taxon>
        <taxon>Ecdysozoa</taxon>
        <taxon>Arthropoda</taxon>
        <taxon>Hexapoda</taxon>
        <taxon>Insecta</taxon>
        <taxon>Pterygota</taxon>
        <taxon>Neoptera</taxon>
        <taxon>Endopterygota</taxon>
        <taxon>Coleoptera</taxon>
        <taxon>Polyphaga</taxon>
        <taxon>Staphyliniformia</taxon>
        <taxon>Silphidae</taxon>
        <taxon>Nicrophorinae</taxon>
        <taxon>Nicrophorus</taxon>
    </lineage>
</organism>
<feature type="compositionally biased region" description="Acidic residues" evidence="1">
    <location>
        <begin position="235"/>
        <end position="246"/>
    </location>
</feature>
<feature type="compositionally biased region" description="Low complexity" evidence="1">
    <location>
        <begin position="47"/>
        <end position="70"/>
    </location>
</feature>
<dbReference type="GO" id="GO:0016874">
    <property type="term" value="F:ligase activity"/>
    <property type="evidence" value="ECO:0007669"/>
    <property type="project" value="UniProtKB-KW"/>
</dbReference>
<keyword evidence="4" id="KW-0436">Ligase</keyword>
<dbReference type="InterPro" id="IPR052976">
    <property type="entry name" value="Scoloptoxin-like"/>
</dbReference>
<protein>
    <submittedName>
        <fullName evidence="4">DNA ligase 1</fullName>
    </submittedName>
</protein>
<evidence type="ECO:0000313" key="4">
    <source>
        <dbReference type="RefSeq" id="XP_017768113.1"/>
    </source>
</evidence>
<feature type="compositionally biased region" description="Basic and acidic residues" evidence="1">
    <location>
        <begin position="287"/>
        <end position="310"/>
    </location>
</feature>
<dbReference type="InterPro" id="IPR036508">
    <property type="entry name" value="Chitin-bd_dom_sf"/>
</dbReference>